<sequence length="290" mass="32500">MGVRFMSKDVKVKRNKKYDTFSITMELERPLLYDEVENKDDKNNNRKFNIKNKIFKGIGILFVLILLGFFIWINKTYEPQKLAKEALVSNSKVEVTVNENISFTPKGRKVSKGLILYPGAKVEIESYAPLARKIAESGYEVVIVKMPLNLAILGTNKAQKVMDSYNNIEHWVIGGHSLGGVAASNFARDNKLIEGVVFLASYPMGDELKELGKKVISIWGSKDGVVNFKSLVESKQKLPDDTTYVEIEGGNHAQFGDYGKQKGDNDAIISQEKQLNITANSIIKFLKNIS</sequence>
<accession>A0A0H3N8H2</accession>
<evidence type="ECO:0000259" key="2">
    <source>
        <dbReference type="Pfam" id="PF12695"/>
    </source>
</evidence>
<dbReference type="InterPro" id="IPR029059">
    <property type="entry name" value="AB_hydrolase_5"/>
</dbReference>
<organism evidence="3 4">
    <name type="scientific">Clostridioides difficile (strain CD196)</name>
    <name type="common">Peptoclostridium difficile</name>
    <dbReference type="NCBI Taxonomy" id="645462"/>
    <lineage>
        <taxon>Bacteria</taxon>
        <taxon>Bacillati</taxon>
        <taxon>Bacillota</taxon>
        <taxon>Clostridia</taxon>
        <taxon>Peptostreptococcales</taxon>
        <taxon>Peptostreptococcaceae</taxon>
        <taxon>Clostridioides</taxon>
    </lineage>
</organism>
<reference evidence="3 4" key="1">
    <citation type="journal article" date="2009" name="Genome Biol.">
        <title>Comparative genome and phenotypic analysis of Clostridium difficile 027 strains provides insight into the evolution of a hypervirulent bacterium.</title>
        <authorList>
            <person name="Stabler R.A."/>
            <person name="He M."/>
            <person name="Dawson L."/>
            <person name="Martin M."/>
            <person name="Valiente E."/>
            <person name="Corton C."/>
            <person name="Lawley T.D."/>
            <person name="Sebaihia M."/>
            <person name="Quail M.A."/>
            <person name="Rose G."/>
            <person name="Gerding D.N."/>
            <person name="Gibert M."/>
            <person name="Popoff M.R."/>
            <person name="Parkhill J."/>
            <person name="Dougan G."/>
            <person name="Wren B.W."/>
        </authorList>
    </citation>
    <scope>NUCLEOTIDE SEQUENCE [LARGE SCALE GENOMIC DNA]</scope>
    <source>
        <strain evidence="3 4">CD196</strain>
    </source>
</reference>
<keyword evidence="1" id="KW-0472">Membrane</keyword>
<keyword evidence="1" id="KW-0812">Transmembrane</keyword>
<evidence type="ECO:0000256" key="1">
    <source>
        <dbReference type="SAM" id="Phobius"/>
    </source>
</evidence>
<keyword evidence="1" id="KW-1133">Transmembrane helix</keyword>
<protein>
    <submittedName>
        <fullName evidence="3">Membrane protein</fullName>
    </submittedName>
</protein>
<dbReference type="HOGENOM" id="CLU_077889_0_0_9"/>
<dbReference type="EMBL" id="FN538970">
    <property type="protein sequence ID" value="CBA63996.1"/>
    <property type="molecule type" value="Genomic_DNA"/>
</dbReference>
<dbReference type="KEGG" id="cdc:CD196_2084"/>
<name>A0A0H3N8H2_CLODC</name>
<dbReference type="SUPFAM" id="SSF53474">
    <property type="entry name" value="alpha/beta-Hydrolases"/>
    <property type="match status" value="1"/>
</dbReference>
<gene>
    <name evidence="3" type="ordered locus">CD196_2084</name>
</gene>
<evidence type="ECO:0000313" key="3">
    <source>
        <dbReference type="EMBL" id="CBA63996.1"/>
    </source>
</evidence>
<dbReference type="Gene3D" id="3.40.50.1820">
    <property type="entry name" value="alpha/beta hydrolase"/>
    <property type="match status" value="1"/>
</dbReference>
<dbReference type="GO" id="GO:0016787">
    <property type="term" value="F:hydrolase activity"/>
    <property type="evidence" value="ECO:0007669"/>
    <property type="project" value="InterPro"/>
</dbReference>
<proteinExistence type="predicted"/>
<evidence type="ECO:0000313" key="4">
    <source>
        <dbReference type="Proteomes" id="UP000002068"/>
    </source>
</evidence>
<feature type="transmembrane region" description="Helical" evidence="1">
    <location>
        <begin position="54"/>
        <end position="73"/>
    </location>
</feature>
<dbReference type="Proteomes" id="UP000002068">
    <property type="component" value="Chromosome"/>
</dbReference>
<dbReference type="AlphaFoldDB" id="A0A0H3N8H2"/>
<dbReference type="Pfam" id="PF12695">
    <property type="entry name" value="Abhydrolase_5"/>
    <property type="match status" value="1"/>
</dbReference>
<dbReference type="InterPro" id="IPR029058">
    <property type="entry name" value="AB_hydrolase_fold"/>
</dbReference>
<feature type="domain" description="Alpha/beta hydrolase fold-5" evidence="2">
    <location>
        <begin position="113"/>
        <end position="275"/>
    </location>
</feature>